<name>A0A1X1WRB5_MYCIR</name>
<dbReference type="AlphaFoldDB" id="A0A1X1WRB5"/>
<protein>
    <recommendedName>
        <fullName evidence="3">GIY-YIG domain-containing protein</fullName>
    </recommendedName>
</protein>
<proteinExistence type="predicted"/>
<comment type="caution">
    <text evidence="1">The sequence shown here is derived from an EMBL/GenBank/DDBJ whole genome shotgun (WGS) entry which is preliminary data.</text>
</comment>
<reference evidence="1 2" key="1">
    <citation type="submission" date="2016-01" db="EMBL/GenBank/DDBJ databases">
        <title>The new phylogeny of the genus Mycobacterium.</title>
        <authorList>
            <person name="Tarcisio F."/>
            <person name="Conor M."/>
            <person name="Antonella G."/>
            <person name="Elisabetta G."/>
            <person name="Giulia F.S."/>
            <person name="Sara T."/>
            <person name="Anna F."/>
            <person name="Clotilde B."/>
            <person name="Roberto B."/>
            <person name="Veronica D.S."/>
            <person name="Fabio R."/>
            <person name="Monica P."/>
            <person name="Olivier J."/>
            <person name="Enrico T."/>
            <person name="Nicola S."/>
        </authorList>
    </citation>
    <scope>NUCLEOTIDE SEQUENCE [LARGE SCALE GENOMIC DNA]</scope>
    <source>
        <strain evidence="1 2">DSM 45541</strain>
    </source>
</reference>
<evidence type="ECO:0000313" key="2">
    <source>
        <dbReference type="Proteomes" id="UP000193622"/>
    </source>
</evidence>
<gene>
    <name evidence="1" type="ORF">AWC12_10570</name>
</gene>
<accession>A0A1X1WRB5</accession>
<sequence>MISTPSPIDVSGFSGWVPFADLPDTNVPKGPGVYIVVRPTDEPPSFLAVSPAGHFKGKDPTVAVAELARLWVPGERVVYIGKANLGASGRRGLAKRLDEYRRFGAGEPVAHSGGRRIWQLADHARLQVAWQETDDADAAKTETAMIAAFRAHYGVRPFANARN</sequence>
<organism evidence="1 2">
    <name type="scientific">Mycolicibacterium iranicum</name>
    <name type="common">Mycobacterium iranicum</name>
    <dbReference type="NCBI Taxonomy" id="912594"/>
    <lineage>
        <taxon>Bacteria</taxon>
        <taxon>Bacillati</taxon>
        <taxon>Actinomycetota</taxon>
        <taxon>Actinomycetes</taxon>
        <taxon>Mycobacteriales</taxon>
        <taxon>Mycobacteriaceae</taxon>
        <taxon>Mycolicibacterium</taxon>
    </lineage>
</organism>
<evidence type="ECO:0000313" key="1">
    <source>
        <dbReference type="EMBL" id="ORV89060.1"/>
    </source>
</evidence>
<dbReference type="Proteomes" id="UP000193622">
    <property type="component" value="Unassembled WGS sequence"/>
</dbReference>
<dbReference type="EMBL" id="LQPC01000027">
    <property type="protein sequence ID" value="ORV89060.1"/>
    <property type="molecule type" value="Genomic_DNA"/>
</dbReference>
<evidence type="ECO:0008006" key="3">
    <source>
        <dbReference type="Google" id="ProtNLM"/>
    </source>
</evidence>